<gene>
    <name evidence="2" type="ORF">DCAF_LOCUS7480</name>
</gene>
<organism evidence="2 3">
    <name type="scientific">Dovyalis caffra</name>
    <dbReference type="NCBI Taxonomy" id="77055"/>
    <lineage>
        <taxon>Eukaryota</taxon>
        <taxon>Viridiplantae</taxon>
        <taxon>Streptophyta</taxon>
        <taxon>Embryophyta</taxon>
        <taxon>Tracheophyta</taxon>
        <taxon>Spermatophyta</taxon>
        <taxon>Magnoliopsida</taxon>
        <taxon>eudicotyledons</taxon>
        <taxon>Gunneridae</taxon>
        <taxon>Pentapetalae</taxon>
        <taxon>rosids</taxon>
        <taxon>fabids</taxon>
        <taxon>Malpighiales</taxon>
        <taxon>Salicaceae</taxon>
        <taxon>Flacourtieae</taxon>
        <taxon>Dovyalis</taxon>
    </lineage>
</organism>
<proteinExistence type="predicted"/>
<dbReference type="SMART" id="SM01045">
    <property type="entry name" value="BURP"/>
    <property type="match status" value="1"/>
</dbReference>
<sequence length="129" mass="14443">MPIHFPTNDPSLLSHFLPREEADVIPFSLKELPNLFQFFSVSRGSCLAKSLEDTKHCEFEPMKRETNLLLPSQESGNKVLEVTLEGENGDRVEAASVCHMDTSARPGTSPVCHFFSPNNLRWVPISSTK</sequence>
<evidence type="ECO:0000313" key="2">
    <source>
        <dbReference type="EMBL" id="CAK7329723.1"/>
    </source>
</evidence>
<comment type="caution">
    <text evidence="2">The sequence shown here is derived from an EMBL/GenBank/DDBJ whole genome shotgun (WGS) entry which is preliminary data.</text>
</comment>
<evidence type="ECO:0000259" key="1">
    <source>
        <dbReference type="PROSITE" id="PS51277"/>
    </source>
</evidence>
<dbReference type="AlphaFoldDB" id="A0AAV1R8E5"/>
<accession>A0AAV1R8E5</accession>
<dbReference type="EMBL" id="CAWUPB010000913">
    <property type="protein sequence ID" value="CAK7329723.1"/>
    <property type="molecule type" value="Genomic_DNA"/>
</dbReference>
<keyword evidence="3" id="KW-1185">Reference proteome</keyword>
<evidence type="ECO:0000313" key="3">
    <source>
        <dbReference type="Proteomes" id="UP001314170"/>
    </source>
</evidence>
<name>A0AAV1R8E5_9ROSI</name>
<reference evidence="2 3" key="1">
    <citation type="submission" date="2024-01" db="EMBL/GenBank/DDBJ databases">
        <authorList>
            <person name="Waweru B."/>
        </authorList>
    </citation>
    <scope>NUCLEOTIDE SEQUENCE [LARGE SCALE GENOMIC DNA]</scope>
</reference>
<protein>
    <recommendedName>
        <fullName evidence="1">BURP domain-containing protein</fullName>
    </recommendedName>
</protein>
<dbReference type="Pfam" id="PF03181">
    <property type="entry name" value="BURP"/>
    <property type="match status" value="2"/>
</dbReference>
<feature type="domain" description="BURP" evidence="1">
    <location>
        <begin position="1"/>
        <end position="129"/>
    </location>
</feature>
<dbReference type="PANTHER" id="PTHR31236">
    <property type="entry name" value="BURP DOMAIN PROTEIN USPL1-LIKE"/>
    <property type="match status" value="1"/>
</dbReference>
<dbReference type="Proteomes" id="UP001314170">
    <property type="component" value="Unassembled WGS sequence"/>
</dbReference>
<dbReference type="PROSITE" id="PS51277">
    <property type="entry name" value="BURP"/>
    <property type="match status" value="1"/>
</dbReference>
<dbReference type="PANTHER" id="PTHR31236:SF32">
    <property type="entry name" value="BURP DOMAIN PROTEIN USPL1-LIKE"/>
    <property type="match status" value="1"/>
</dbReference>
<dbReference type="InterPro" id="IPR004873">
    <property type="entry name" value="BURP_dom"/>
</dbReference>
<dbReference type="InterPro" id="IPR044816">
    <property type="entry name" value="BURP"/>
</dbReference>